<dbReference type="EMBL" id="FNOU01000007">
    <property type="protein sequence ID" value="SDX78155.1"/>
    <property type="molecule type" value="Genomic_DNA"/>
</dbReference>
<protein>
    <submittedName>
        <fullName evidence="1">Uncharacterized protein</fullName>
    </submittedName>
</protein>
<organism evidence="1 2">
    <name type="scientific">Eubacterium barkeri</name>
    <name type="common">Clostridium barkeri</name>
    <dbReference type="NCBI Taxonomy" id="1528"/>
    <lineage>
        <taxon>Bacteria</taxon>
        <taxon>Bacillati</taxon>
        <taxon>Bacillota</taxon>
        <taxon>Clostridia</taxon>
        <taxon>Eubacteriales</taxon>
        <taxon>Eubacteriaceae</taxon>
        <taxon>Eubacterium</taxon>
    </lineage>
</organism>
<keyword evidence="2" id="KW-1185">Reference proteome</keyword>
<reference evidence="2" key="1">
    <citation type="submission" date="2016-10" db="EMBL/GenBank/DDBJ databases">
        <authorList>
            <person name="Varghese N."/>
            <person name="Submissions S."/>
        </authorList>
    </citation>
    <scope>NUCLEOTIDE SEQUENCE [LARGE SCALE GENOMIC DNA]</scope>
    <source>
        <strain evidence="2">VPI 5359</strain>
    </source>
</reference>
<proteinExistence type="predicted"/>
<gene>
    <name evidence="1" type="ORF">SAMN04488579_10768</name>
</gene>
<dbReference type="AlphaFoldDB" id="A0A1H3EHT9"/>
<evidence type="ECO:0000313" key="1">
    <source>
        <dbReference type="EMBL" id="SDX78155.1"/>
    </source>
</evidence>
<sequence>MSVSECLRYPMVRNSAPFHPKRDEEMGWNCDHCEAVAFAKTRSVKAKAQQALYERKRMPAIPDGSQFQPISS</sequence>
<accession>A0A1H3EHT9</accession>
<evidence type="ECO:0000313" key="2">
    <source>
        <dbReference type="Proteomes" id="UP000199652"/>
    </source>
</evidence>
<dbReference type="STRING" id="1528.SAMN04488579_10768"/>
<dbReference type="Proteomes" id="UP000199652">
    <property type="component" value="Unassembled WGS sequence"/>
</dbReference>
<name>A0A1H3EHT9_EUBBA</name>